<feature type="transmembrane region" description="Helical" evidence="7">
    <location>
        <begin position="423"/>
        <end position="445"/>
    </location>
</feature>
<proteinExistence type="inferred from homology"/>
<comment type="similarity">
    <text evidence="2 6">Belongs to the sodium:solute symporter (SSF) (TC 2.A.21) family.</text>
</comment>
<dbReference type="STRING" id="560819.SAMN05428998_13252"/>
<keyword evidence="5 7" id="KW-0472">Membrane</keyword>
<dbReference type="EMBL" id="FWZX01000032">
    <property type="protein sequence ID" value="SMF73759.1"/>
    <property type="molecule type" value="Genomic_DNA"/>
</dbReference>
<evidence type="ECO:0000313" key="9">
    <source>
        <dbReference type="Proteomes" id="UP000192917"/>
    </source>
</evidence>
<evidence type="ECO:0000256" key="1">
    <source>
        <dbReference type="ARBA" id="ARBA00004141"/>
    </source>
</evidence>
<feature type="transmembrane region" description="Helical" evidence="7">
    <location>
        <begin position="601"/>
        <end position="617"/>
    </location>
</feature>
<feature type="transmembrane region" description="Helical" evidence="7">
    <location>
        <begin position="451"/>
        <end position="472"/>
    </location>
</feature>
<keyword evidence="3 7" id="KW-0812">Transmembrane</keyword>
<feature type="transmembrane region" description="Helical" evidence="7">
    <location>
        <begin position="316"/>
        <end position="341"/>
    </location>
</feature>
<dbReference type="Proteomes" id="UP000192917">
    <property type="component" value="Unassembled WGS sequence"/>
</dbReference>
<feature type="transmembrane region" description="Helical" evidence="7">
    <location>
        <begin position="481"/>
        <end position="500"/>
    </location>
</feature>
<dbReference type="PANTHER" id="PTHR11819">
    <property type="entry name" value="SOLUTE CARRIER FAMILY 5"/>
    <property type="match status" value="1"/>
</dbReference>
<evidence type="ECO:0000256" key="2">
    <source>
        <dbReference type="ARBA" id="ARBA00006434"/>
    </source>
</evidence>
<feature type="transmembrane region" description="Helical" evidence="7">
    <location>
        <begin position="266"/>
        <end position="288"/>
    </location>
</feature>
<comment type="subcellular location">
    <subcellularLocation>
        <location evidence="1">Membrane</location>
        <topology evidence="1">Multi-pass membrane protein</topology>
    </subcellularLocation>
</comment>
<evidence type="ECO:0000256" key="3">
    <source>
        <dbReference type="ARBA" id="ARBA00022692"/>
    </source>
</evidence>
<dbReference type="PANTHER" id="PTHR11819:SF77">
    <property type="entry name" value="SODIUM_GLUCOSE COTRANSPORT PROTEIN"/>
    <property type="match status" value="1"/>
</dbReference>
<feature type="transmembrane region" description="Helical" evidence="7">
    <location>
        <begin position="123"/>
        <end position="143"/>
    </location>
</feature>
<keyword evidence="4 7" id="KW-1133">Transmembrane helix</keyword>
<feature type="transmembrane region" description="Helical" evidence="7">
    <location>
        <begin position="76"/>
        <end position="94"/>
    </location>
</feature>
<organism evidence="8 9">
    <name type="scientific">Tistlia consotensis USBA 355</name>
    <dbReference type="NCBI Taxonomy" id="560819"/>
    <lineage>
        <taxon>Bacteria</taxon>
        <taxon>Pseudomonadati</taxon>
        <taxon>Pseudomonadota</taxon>
        <taxon>Alphaproteobacteria</taxon>
        <taxon>Rhodospirillales</taxon>
        <taxon>Rhodovibrionaceae</taxon>
        <taxon>Tistlia</taxon>
    </lineage>
</organism>
<feature type="transmembrane region" description="Helical" evidence="7">
    <location>
        <begin position="571"/>
        <end position="595"/>
    </location>
</feature>
<dbReference type="AlphaFoldDB" id="A0A1Y6CM12"/>
<feature type="transmembrane region" description="Helical" evidence="7">
    <location>
        <begin position="223"/>
        <end position="246"/>
    </location>
</feature>
<evidence type="ECO:0000256" key="7">
    <source>
        <dbReference type="SAM" id="Phobius"/>
    </source>
</evidence>
<reference evidence="8 9" key="1">
    <citation type="submission" date="2017-04" db="EMBL/GenBank/DDBJ databases">
        <authorList>
            <person name="Afonso C.L."/>
            <person name="Miller P.J."/>
            <person name="Scott M.A."/>
            <person name="Spackman E."/>
            <person name="Goraichik I."/>
            <person name="Dimitrov K.M."/>
            <person name="Suarez D.L."/>
            <person name="Swayne D.E."/>
        </authorList>
    </citation>
    <scope>NUCLEOTIDE SEQUENCE [LARGE SCALE GENOMIC DNA]</scope>
    <source>
        <strain evidence="8 9">USBA 355</strain>
    </source>
</reference>
<evidence type="ECO:0000313" key="8">
    <source>
        <dbReference type="EMBL" id="SMF73759.1"/>
    </source>
</evidence>
<feature type="transmembrane region" description="Helical" evidence="7">
    <location>
        <begin position="155"/>
        <end position="173"/>
    </location>
</feature>
<gene>
    <name evidence="8" type="ORF">SAMN05428998_13252</name>
</gene>
<evidence type="ECO:0000256" key="6">
    <source>
        <dbReference type="RuleBase" id="RU362091"/>
    </source>
</evidence>
<keyword evidence="9" id="KW-1185">Reference proteome</keyword>
<dbReference type="RefSeq" id="WP_085125771.1">
    <property type="nucleotide sequence ID" value="NZ_FWZX01000032.1"/>
</dbReference>
<dbReference type="InterPro" id="IPR038377">
    <property type="entry name" value="Na/Glc_symporter_sf"/>
</dbReference>
<dbReference type="CDD" id="cd11477">
    <property type="entry name" value="SLC5sbd_u1"/>
    <property type="match status" value="1"/>
</dbReference>
<protein>
    <submittedName>
        <fullName evidence="8">Na+/proline symporter</fullName>
    </submittedName>
</protein>
<sequence>MLDLLIVLAFVAYALGAGLVARKASSRNLQEYFLAGGTVPGWKAGFSMAATQFAADTPLLVTGLVATAGISALWRLWVYAFAFLFMAFVFAAGWRRGGVLTDAELTEVRYSGRGVLALRVLKAVYYGTVVNCVVLAMVMVAAVRIAEVFLPWNAWLPVGLYQPVVGLVAALGLDLGSGALLGLPPEVATANNLISILAIMVFTAGYSTTGGLRAVIETDVVQFSLAMVATAVYAWIVVADVGGLPALTGRLVALYGAADAGRMLSFLPSGAGDLLLPFLVVVGLQWLFQMNSDGTGYLAQRSMACRSERDARQAGVLFAWMQILLRSLLWLVIAVGLLVLYPFTPQDAGAEGFAAARELTFVTGVDDLMPPGLRGLMLTGLLAALASTVDTHLNWGASYWSNDLYDRLVCQRWLRRDPGPRELVLVARLSNAVILVLALVVMANLGSIQTAWFVSLLFGAGMGSVLVLRWLWERINLWSELAAMAASLITAPLLLLLLGTDPEGEWLRLAIMAGVTTAAAVGVTFVTPRTDREVLLAFYERVQPFGWWRATARDAGDRPEAPLRLLARRSLSVAACAASLFLLLLGCGRLLVGAPGVSPDWSWGFVLVGLALVPLWWRDLGRRLEVDRSARVGDREIGDADLAARAAASLPGALRHLAEHLKVSQGLAVAVEGAASGRQPAVGQRLLLFQAVEDLLLHFALAGCRRADLGIGREAGLYRIELAPRDGPLDLGAGAGHDLLAHLGERLRQVGGRLGVEPERKAARRIVLAVPLPGGGG</sequence>
<feature type="transmembrane region" description="Helical" evidence="7">
    <location>
        <begin position="193"/>
        <end position="216"/>
    </location>
</feature>
<dbReference type="GO" id="GO:0005886">
    <property type="term" value="C:plasma membrane"/>
    <property type="evidence" value="ECO:0007669"/>
    <property type="project" value="TreeGrafter"/>
</dbReference>
<dbReference type="PROSITE" id="PS50283">
    <property type="entry name" value="NA_SOLUT_SYMP_3"/>
    <property type="match status" value="1"/>
</dbReference>
<name>A0A1Y6CM12_9PROT</name>
<dbReference type="Pfam" id="PF00474">
    <property type="entry name" value="SSF"/>
    <property type="match status" value="2"/>
</dbReference>
<dbReference type="Gene3D" id="1.20.1730.10">
    <property type="entry name" value="Sodium/glucose cotransporter"/>
    <property type="match status" value="1"/>
</dbReference>
<evidence type="ECO:0000256" key="4">
    <source>
        <dbReference type="ARBA" id="ARBA00022989"/>
    </source>
</evidence>
<feature type="transmembrane region" description="Helical" evidence="7">
    <location>
        <begin position="506"/>
        <end position="526"/>
    </location>
</feature>
<dbReference type="InterPro" id="IPR001734">
    <property type="entry name" value="Na/solute_symporter"/>
</dbReference>
<accession>A0A1Y6CM12</accession>
<evidence type="ECO:0000256" key="5">
    <source>
        <dbReference type="ARBA" id="ARBA00023136"/>
    </source>
</evidence>
<dbReference type="GO" id="GO:0005412">
    <property type="term" value="F:D-glucose:sodium symporter activity"/>
    <property type="evidence" value="ECO:0007669"/>
    <property type="project" value="TreeGrafter"/>
</dbReference>